<proteinExistence type="predicted"/>
<gene>
    <name evidence="1" type="ORF">HYG85_04490</name>
</gene>
<dbReference type="Proteomes" id="UP000677305">
    <property type="component" value="Chromosome"/>
</dbReference>
<dbReference type="AlphaFoldDB" id="A0A8J8SBC5"/>
<dbReference type="Gene3D" id="3.40.50.300">
    <property type="entry name" value="P-loop containing nucleotide triphosphate hydrolases"/>
    <property type="match status" value="1"/>
</dbReference>
<accession>A0A8J8SBC5</accession>
<dbReference type="InterPro" id="IPR027417">
    <property type="entry name" value="P-loop_NTPase"/>
</dbReference>
<dbReference type="RefSeq" id="WP_212692464.1">
    <property type="nucleotide sequence ID" value="NZ_CP058561.1"/>
</dbReference>
<evidence type="ECO:0000313" key="2">
    <source>
        <dbReference type="Proteomes" id="UP000677305"/>
    </source>
</evidence>
<organism evidence="1 2">
    <name type="scientific">Vallitalea guaymasensis</name>
    <dbReference type="NCBI Taxonomy" id="1185412"/>
    <lineage>
        <taxon>Bacteria</taxon>
        <taxon>Bacillati</taxon>
        <taxon>Bacillota</taxon>
        <taxon>Clostridia</taxon>
        <taxon>Lachnospirales</taxon>
        <taxon>Vallitaleaceae</taxon>
        <taxon>Vallitalea</taxon>
    </lineage>
</organism>
<dbReference type="SUPFAM" id="SSF52540">
    <property type="entry name" value="P-loop containing nucleoside triphosphate hydrolases"/>
    <property type="match status" value="1"/>
</dbReference>
<protein>
    <recommendedName>
        <fullName evidence="3">Orc1-like AAA ATPase domain-containing protein</fullName>
    </recommendedName>
</protein>
<evidence type="ECO:0008006" key="3">
    <source>
        <dbReference type="Google" id="ProtNLM"/>
    </source>
</evidence>
<dbReference type="KEGG" id="vgu:HYG85_04490"/>
<reference evidence="1 2" key="1">
    <citation type="submission" date="2020-07" db="EMBL/GenBank/DDBJ databases">
        <title>Vallitalea guaymasensis genome.</title>
        <authorList>
            <person name="Postec A."/>
        </authorList>
    </citation>
    <scope>NUCLEOTIDE SEQUENCE [LARGE SCALE GENOMIC DNA]</scope>
    <source>
        <strain evidence="1 2">Ra1766G1</strain>
    </source>
</reference>
<dbReference type="EMBL" id="CP058561">
    <property type="protein sequence ID" value="QUH28211.1"/>
    <property type="molecule type" value="Genomic_DNA"/>
</dbReference>
<sequence length="439" mass="50869">MNIYNNWGFNNPPFNHKPLGRDFYGERLLIGREKEICKIISRLKYTNKIVTVEGDVGIGKTSLVNVALFKMYDEINKTNEGIQVPCIDIFQLSSDEDINTFRKSVLLKLAETIVCNCEFVNNKMKHTIGKFFDPETVTSVNGGLSILGCGLDTGRSKELNDTQVFSEDGFYSLIVNFLEDSFREFENSGIVCIIDNLELIRSDEKARYLLEQMRDTVFNIPGTKWVLCGANNIFRSLVRSQRLQGYIYDPINVNPLSIEDIPKVLDIRIDVFSTDDYYLPFEEEEFISLYRILKGNTRAIFDMIDKYCNWVFENGDTPDTSEDKESLFGEWLRTIAINDLMDIISSERSNYIEIYFNICQNGERISKKEYEELIGISTIAFPSYVEFSEKYGIMKLDGDYLRHQTKGSFLKYYFEEFDSYSELCIATKEEFDIDLEDDL</sequence>
<keyword evidence="2" id="KW-1185">Reference proteome</keyword>
<evidence type="ECO:0000313" key="1">
    <source>
        <dbReference type="EMBL" id="QUH28211.1"/>
    </source>
</evidence>
<name>A0A8J8SBC5_9FIRM</name>